<protein>
    <submittedName>
        <fullName evidence="1">Uncharacterized protein</fullName>
    </submittedName>
</protein>
<evidence type="ECO:0000313" key="1">
    <source>
        <dbReference type="EMBL" id="KAH0434928.1"/>
    </source>
</evidence>
<reference evidence="1 2" key="1">
    <citation type="journal article" date="2021" name="Hortic Res">
        <title>Chromosome-scale assembly of the Dendrobium chrysotoxum genome enhances the understanding of orchid evolution.</title>
        <authorList>
            <person name="Zhang Y."/>
            <person name="Zhang G.Q."/>
            <person name="Zhang D."/>
            <person name="Liu X.D."/>
            <person name="Xu X.Y."/>
            <person name="Sun W.H."/>
            <person name="Yu X."/>
            <person name="Zhu X."/>
            <person name="Wang Z.W."/>
            <person name="Zhao X."/>
            <person name="Zhong W.Y."/>
            <person name="Chen H."/>
            <person name="Yin W.L."/>
            <person name="Huang T."/>
            <person name="Niu S.C."/>
            <person name="Liu Z.J."/>
        </authorList>
    </citation>
    <scope>NUCLEOTIDE SEQUENCE [LARGE SCALE GENOMIC DNA]</scope>
    <source>
        <strain evidence="1">Lindl</strain>
    </source>
</reference>
<comment type="caution">
    <text evidence="1">The sequence shown here is derived from an EMBL/GenBank/DDBJ whole genome shotgun (WGS) entry which is preliminary data.</text>
</comment>
<dbReference type="Proteomes" id="UP000775213">
    <property type="component" value="Unassembled WGS sequence"/>
</dbReference>
<sequence length="76" mass="8587">MMFAKLFCRCSDDASVAMSPCKLQETSEKLEEKEFLLQGKVAVEIERAKEFAKAKNREGANQIRYLSLSNVKSLVV</sequence>
<organism evidence="1 2">
    <name type="scientific">Dendrobium chrysotoxum</name>
    <name type="common">Orchid</name>
    <dbReference type="NCBI Taxonomy" id="161865"/>
    <lineage>
        <taxon>Eukaryota</taxon>
        <taxon>Viridiplantae</taxon>
        <taxon>Streptophyta</taxon>
        <taxon>Embryophyta</taxon>
        <taxon>Tracheophyta</taxon>
        <taxon>Spermatophyta</taxon>
        <taxon>Magnoliopsida</taxon>
        <taxon>Liliopsida</taxon>
        <taxon>Asparagales</taxon>
        <taxon>Orchidaceae</taxon>
        <taxon>Epidendroideae</taxon>
        <taxon>Malaxideae</taxon>
        <taxon>Dendrobiinae</taxon>
        <taxon>Dendrobium</taxon>
    </lineage>
</organism>
<proteinExistence type="predicted"/>
<dbReference type="Gene3D" id="1.10.287.1060">
    <property type="entry name" value="ESAT-6-like"/>
    <property type="match status" value="1"/>
</dbReference>
<evidence type="ECO:0000313" key="2">
    <source>
        <dbReference type="Proteomes" id="UP000775213"/>
    </source>
</evidence>
<dbReference type="EMBL" id="JAGFBR010000780">
    <property type="protein sequence ID" value="KAH0434928.1"/>
    <property type="molecule type" value="Genomic_DNA"/>
</dbReference>
<accession>A0AAV7FLQ8</accession>
<gene>
    <name evidence="1" type="ORF">IEQ34_026737</name>
</gene>
<name>A0AAV7FLQ8_DENCH</name>
<dbReference type="AlphaFoldDB" id="A0AAV7FLQ8"/>
<keyword evidence="2" id="KW-1185">Reference proteome</keyword>